<comment type="caution">
    <text evidence="1">The sequence shown here is derived from an EMBL/GenBank/DDBJ whole genome shotgun (WGS) entry which is preliminary data.</text>
</comment>
<sequence>MKIVSYAGQQLITTDDVAEALVQLAASVASEGTSEAVQIPILTDGREDCADLIVGVGNDVLVGPRASTAVDPDFSADAARLREHPLFPRSGRTVSYEVEPPFGTWEPDGGFDLATSSH</sequence>
<evidence type="ECO:0000313" key="2">
    <source>
        <dbReference type="Proteomes" id="UP000033640"/>
    </source>
</evidence>
<evidence type="ECO:0000313" key="1">
    <source>
        <dbReference type="EMBL" id="KJL27865.1"/>
    </source>
</evidence>
<dbReference type="OrthoDB" id="5074110at2"/>
<dbReference type="AlphaFoldDB" id="A0A0F0L6C5"/>
<dbReference type="PATRIC" id="fig|82380.11.peg.2961"/>
<protein>
    <submittedName>
        <fullName evidence="1">Uncharacterized protein</fullName>
    </submittedName>
</protein>
<organism evidence="1 2">
    <name type="scientific">Microbacterium oxydans</name>
    <dbReference type="NCBI Taxonomy" id="82380"/>
    <lineage>
        <taxon>Bacteria</taxon>
        <taxon>Bacillati</taxon>
        <taxon>Actinomycetota</taxon>
        <taxon>Actinomycetes</taxon>
        <taxon>Micrococcales</taxon>
        <taxon>Microbacteriaceae</taxon>
        <taxon>Microbacterium</taxon>
    </lineage>
</organism>
<accession>A0A0F0L6C5</accession>
<dbReference type="EMBL" id="JYIW01000026">
    <property type="protein sequence ID" value="KJL27865.1"/>
    <property type="molecule type" value="Genomic_DNA"/>
</dbReference>
<reference evidence="1 2" key="1">
    <citation type="submission" date="2015-02" db="EMBL/GenBank/DDBJ databases">
        <title>Draft genome sequences of ten Microbacterium spp. with emphasis on heavy metal contaminated environments.</title>
        <authorList>
            <person name="Corretto E."/>
        </authorList>
    </citation>
    <scope>NUCLEOTIDE SEQUENCE [LARGE SCALE GENOMIC DNA]</scope>
    <source>
        <strain evidence="1 2">BEL4b</strain>
    </source>
</reference>
<dbReference type="RefSeq" id="WP_045280216.1">
    <property type="nucleotide sequence ID" value="NZ_JYIW01000026.1"/>
</dbReference>
<proteinExistence type="predicted"/>
<dbReference type="Proteomes" id="UP000033640">
    <property type="component" value="Unassembled WGS sequence"/>
</dbReference>
<name>A0A0F0L6C5_9MICO</name>
<gene>
    <name evidence="1" type="ORF">RS83_02925</name>
</gene>